<dbReference type="EMBL" id="JARBJD010000454">
    <property type="protein sequence ID" value="KAK2941882.1"/>
    <property type="molecule type" value="Genomic_DNA"/>
</dbReference>
<reference evidence="1 2" key="1">
    <citation type="journal article" date="2022" name="bioRxiv">
        <title>Genomics of Preaxostyla Flagellates Illuminates Evolutionary Transitions and the Path Towards Mitochondrial Loss.</title>
        <authorList>
            <person name="Novak L.V.F."/>
            <person name="Treitli S.C."/>
            <person name="Pyrih J."/>
            <person name="Halakuc P."/>
            <person name="Pipaliya S.V."/>
            <person name="Vacek V."/>
            <person name="Brzon O."/>
            <person name="Soukal P."/>
            <person name="Eme L."/>
            <person name="Dacks J.B."/>
            <person name="Karnkowska A."/>
            <person name="Elias M."/>
            <person name="Hampl V."/>
        </authorList>
    </citation>
    <scope>NUCLEOTIDE SEQUENCE [LARGE SCALE GENOMIC DNA]</scope>
    <source>
        <strain evidence="1">NAU3</strain>
        <tissue evidence="1">Gut</tissue>
    </source>
</reference>
<organism evidence="1 2">
    <name type="scientific">Blattamonas nauphoetae</name>
    <dbReference type="NCBI Taxonomy" id="2049346"/>
    <lineage>
        <taxon>Eukaryota</taxon>
        <taxon>Metamonada</taxon>
        <taxon>Preaxostyla</taxon>
        <taxon>Oxymonadida</taxon>
        <taxon>Blattamonas</taxon>
    </lineage>
</organism>
<comment type="caution">
    <text evidence="1">The sequence shown here is derived from an EMBL/GenBank/DDBJ whole genome shotgun (WGS) entry which is preliminary data.</text>
</comment>
<name>A0ABQ9WQV9_9EUKA</name>
<sequence>MEAPTSTKPLSIESVLEELKGTGSAVSVIVNTRFWNAIPLLIREWDGKDEATMMRLLDEMLRILTLLSDSEVVVANKRLLHSTLSALSQTPNLP</sequence>
<evidence type="ECO:0000313" key="2">
    <source>
        <dbReference type="Proteomes" id="UP001281761"/>
    </source>
</evidence>
<keyword evidence="2" id="KW-1185">Reference proteome</keyword>
<gene>
    <name evidence="1" type="ORF">BLNAU_23222</name>
</gene>
<protein>
    <submittedName>
        <fullName evidence="1">Uncharacterized protein</fullName>
    </submittedName>
</protein>
<accession>A0ABQ9WQV9</accession>
<dbReference type="Proteomes" id="UP001281761">
    <property type="component" value="Unassembled WGS sequence"/>
</dbReference>
<proteinExistence type="predicted"/>
<evidence type="ECO:0000313" key="1">
    <source>
        <dbReference type="EMBL" id="KAK2941882.1"/>
    </source>
</evidence>